<keyword evidence="2" id="KW-0808">Transferase</keyword>
<dbReference type="InterPro" id="IPR050509">
    <property type="entry name" value="CoA-transferase_III"/>
</dbReference>
<dbReference type="Proteomes" id="UP000198781">
    <property type="component" value="Unassembled WGS sequence"/>
</dbReference>
<dbReference type="OrthoDB" id="9058532at2"/>
<evidence type="ECO:0000313" key="3">
    <source>
        <dbReference type="Proteomes" id="UP000198781"/>
    </source>
</evidence>
<feature type="region of interest" description="Disordered" evidence="1">
    <location>
        <begin position="411"/>
        <end position="434"/>
    </location>
</feature>
<name>A0A1G6IVU0_9BURK</name>
<dbReference type="PANTHER" id="PTHR48228">
    <property type="entry name" value="SUCCINYL-COA--D-CITRAMALATE COA-TRANSFERASE"/>
    <property type="match status" value="1"/>
</dbReference>
<dbReference type="InterPro" id="IPR023606">
    <property type="entry name" value="CoA-Trfase_III_dom_1_sf"/>
</dbReference>
<protein>
    <submittedName>
        <fullName evidence="2">CoA-transferase family III</fullName>
    </submittedName>
</protein>
<dbReference type="Gene3D" id="3.40.50.10540">
    <property type="entry name" value="Crotonobetainyl-coa:carnitine coa-transferase, domain 1"/>
    <property type="match status" value="1"/>
</dbReference>
<gene>
    <name evidence="2" type="ORF">SAMN05192589_101251</name>
</gene>
<dbReference type="PANTHER" id="PTHR48228:SF4">
    <property type="entry name" value="BLR3030 PROTEIN"/>
    <property type="match status" value="1"/>
</dbReference>
<dbReference type="Pfam" id="PF02515">
    <property type="entry name" value="CoA_transf_3"/>
    <property type="match status" value="1"/>
</dbReference>
<dbReference type="SUPFAM" id="SSF89796">
    <property type="entry name" value="CoA-transferase family III (CaiB/BaiF)"/>
    <property type="match status" value="2"/>
</dbReference>
<accession>A0A1G6IVU0</accession>
<dbReference type="InterPro" id="IPR003673">
    <property type="entry name" value="CoA-Trfase_fam_III"/>
</dbReference>
<dbReference type="RefSeq" id="WP_092739509.1">
    <property type="nucleotide sequence ID" value="NZ_FMZC01000001.1"/>
</dbReference>
<evidence type="ECO:0000256" key="1">
    <source>
        <dbReference type="SAM" id="MobiDB-lite"/>
    </source>
</evidence>
<proteinExistence type="predicted"/>
<keyword evidence="3" id="KW-1185">Reference proteome</keyword>
<dbReference type="AlphaFoldDB" id="A0A1G6IVU0"/>
<dbReference type="GO" id="GO:0016740">
    <property type="term" value="F:transferase activity"/>
    <property type="evidence" value="ECO:0007669"/>
    <property type="project" value="UniProtKB-KW"/>
</dbReference>
<dbReference type="EMBL" id="FMZC01000001">
    <property type="protein sequence ID" value="SDC10145.1"/>
    <property type="molecule type" value="Genomic_DNA"/>
</dbReference>
<sequence length="468" mass="50066">MPTDSAPVSPSASLAHFTRTLCNCLGSTADPMNVLSFTGAGQLPSVFPVTDLASAAVAVAGLTLAELATPSGEVAPRIRVDRRLASFWFSGSLRPIGWTLAPLWDAVAGDYQAADGWIRLHTNAPHHRAAALSVLGGVAERETVVRAAARWNASELESAIVEQGGCAAAMRGLNEWSSHPQGKAVQAEPLLDIAFGDEGHEREWAGTSQRPLHGVRVLDLTRILAGPVATRFLAGFGAEVLRIDPPGWEEPGTVPEVVLGKRCARLDLRQAADRTVFEHLLRHADVLVHGLRPDALERLGLGAQWRRAINPTLIDVSLDAYGWTGPWCARRGFDSLIQMSTGIAAEGMRRSGREMPVPLPVQAIDHATGYLMAAAALKALAQRRRDGRGCEVRASLARTAHWLAQAPSSLDLDPLVPESPQDQSPEIEATAWGPARRLRPPLSIEGMAMRWELPAPQLGSSAAAWSGA</sequence>
<dbReference type="STRING" id="187868.SAMN05192589_101251"/>
<evidence type="ECO:0000313" key="2">
    <source>
        <dbReference type="EMBL" id="SDC10145.1"/>
    </source>
</evidence>
<organism evidence="2 3">
    <name type="scientific">Paracidovorax valerianellae</name>
    <dbReference type="NCBI Taxonomy" id="187868"/>
    <lineage>
        <taxon>Bacteria</taxon>
        <taxon>Pseudomonadati</taxon>
        <taxon>Pseudomonadota</taxon>
        <taxon>Betaproteobacteria</taxon>
        <taxon>Burkholderiales</taxon>
        <taxon>Comamonadaceae</taxon>
        <taxon>Paracidovorax</taxon>
    </lineage>
</organism>
<reference evidence="2 3" key="1">
    <citation type="submission" date="2016-10" db="EMBL/GenBank/DDBJ databases">
        <authorList>
            <person name="de Groot N.N."/>
        </authorList>
    </citation>
    <scope>NUCLEOTIDE SEQUENCE [LARGE SCALE GENOMIC DNA]</scope>
    <source>
        <strain evidence="2 3">DSM 16619</strain>
    </source>
</reference>